<dbReference type="InterPro" id="IPR036397">
    <property type="entry name" value="RNaseH_sf"/>
</dbReference>
<evidence type="ECO:0000313" key="2">
    <source>
        <dbReference type="Proteomes" id="UP000293589"/>
    </source>
</evidence>
<dbReference type="EMBL" id="CP035464">
    <property type="protein sequence ID" value="QAY32535.1"/>
    <property type="molecule type" value="Genomic_DNA"/>
</dbReference>
<accession>A0A4P6DSX1</accession>
<protein>
    <submittedName>
        <fullName evidence="1">Oligoribonuclease</fullName>
    </submittedName>
</protein>
<dbReference type="InterPro" id="IPR012337">
    <property type="entry name" value="RNaseH-like_sf"/>
</dbReference>
<dbReference type="RefSeq" id="WP_129237030.1">
    <property type="nucleotide sequence ID" value="NZ_CP035464.1"/>
</dbReference>
<evidence type="ECO:0000313" key="1">
    <source>
        <dbReference type="EMBL" id="QAY32535.1"/>
    </source>
</evidence>
<gene>
    <name evidence="1" type="ORF">ESN35_03165</name>
</gene>
<reference evidence="1 2" key="1">
    <citation type="submission" date="2019-01" db="EMBL/GenBank/DDBJ databases">
        <title>Complete genome sequence of Bifidobacterium gallinarum CACC 514.</title>
        <authorList>
            <person name="Jung M."/>
        </authorList>
    </citation>
    <scope>NUCLEOTIDE SEQUENCE [LARGE SCALE GENOMIC DNA]</scope>
    <source>
        <strain evidence="1 2">CACC 514</strain>
    </source>
</reference>
<dbReference type="AlphaFoldDB" id="A0A4P6DSX1"/>
<name>A0A4P6DSX1_9BIFI</name>
<dbReference type="Gene3D" id="3.30.420.10">
    <property type="entry name" value="Ribonuclease H-like superfamily/Ribonuclease H"/>
    <property type="match status" value="1"/>
</dbReference>
<dbReference type="SUPFAM" id="SSF53098">
    <property type="entry name" value="Ribonuclease H-like"/>
    <property type="match status" value="1"/>
</dbReference>
<organism evidence="1 2">
    <name type="scientific">Bifidobacterium pullorum subsp. gallinarum</name>
    <dbReference type="NCBI Taxonomy" id="78344"/>
    <lineage>
        <taxon>Bacteria</taxon>
        <taxon>Bacillati</taxon>
        <taxon>Actinomycetota</taxon>
        <taxon>Actinomycetes</taxon>
        <taxon>Bifidobacteriales</taxon>
        <taxon>Bifidobacteriaceae</taxon>
        <taxon>Bifidobacterium</taxon>
    </lineage>
</organism>
<dbReference type="Proteomes" id="UP000293589">
    <property type="component" value="Chromosome"/>
</dbReference>
<sequence length="192" mass="21861">MTSNKPDMLLWLDVETTALDPPRGQLLEVGMAVTGMDGETPDDVDDRLIRTWVIEHDAIRLCPDTAWAVDVHTRNGLVDETFGDDAVGAWTAAKQINGVLTDWAGKYTLHPAGTNVDFDIKWIRSRLELHLDMLHYRKLDLTTLRFLMRQVTLGAYFEPSTDHRVKTCLKRDIQEYKTILHKITALAERSES</sequence>
<proteinExistence type="predicted"/>
<dbReference type="KEGG" id="bgx:ESN35_03165"/>
<dbReference type="GO" id="GO:0003676">
    <property type="term" value="F:nucleic acid binding"/>
    <property type="evidence" value="ECO:0007669"/>
    <property type="project" value="InterPro"/>
</dbReference>